<proteinExistence type="inferred from homology"/>
<evidence type="ECO:0000256" key="2">
    <source>
        <dbReference type="ARBA" id="ARBA00023054"/>
    </source>
</evidence>
<feature type="compositionally biased region" description="Polar residues" evidence="3">
    <location>
        <begin position="12"/>
        <end position="31"/>
    </location>
</feature>
<sequence length="377" mass="41266">MAECKEAESIIYQEQSLSHSESHPSETLPSNQVLCSEKEVDIKQLQDKVIKNFTAKVEEDGYRGKTLESQAHTSPLRLSESEYVLENAADPSSALHGPPSHDLSYVSTKEPCNVLPHHENENTVQGSMVAVSTVLDVSLFSSGKVHGSSSPNHVSISKKEDVIQQHQDGCSIDVPVVRTSKAHLFDKSTVAEVATLQNELQSMSRPDSGDVSNGPEDNVCIKRDEGTPLEVLDAQTNMKTTCNSQLIHEESQNKQMTTSESAPSAKDLKIMNTNRGVVDTTAPFESVKDAVTMFGGIIDWKAHKALTMEIVSDVHKALKKGLYLKNDGKLIRMIVIEHKQLKRIGKIKGRSRGFGYVTFASADDAKPTNPCIVGDNE</sequence>
<organism evidence="4 5">
    <name type="scientific">Vanilla planifolia</name>
    <name type="common">Vanilla</name>
    <dbReference type="NCBI Taxonomy" id="51239"/>
    <lineage>
        <taxon>Eukaryota</taxon>
        <taxon>Viridiplantae</taxon>
        <taxon>Streptophyta</taxon>
        <taxon>Embryophyta</taxon>
        <taxon>Tracheophyta</taxon>
        <taxon>Spermatophyta</taxon>
        <taxon>Magnoliopsida</taxon>
        <taxon>Liliopsida</taxon>
        <taxon>Asparagales</taxon>
        <taxon>Orchidaceae</taxon>
        <taxon>Vanilloideae</taxon>
        <taxon>Vanilleae</taxon>
        <taxon>Vanilla</taxon>
    </lineage>
</organism>
<feature type="region of interest" description="Disordered" evidence="3">
    <location>
        <begin position="1"/>
        <end position="31"/>
    </location>
</feature>
<dbReference type="PANTHER" id="PTHR32054">
    <property type="entry name" value="HEAVY CHAIN, PUTATIVE, EXPRESSED-RELATED-RELATED"/>
    <property type="match status" value="1"/>
</dbReference>
<dbReference type="EMBL" id="JADCNM010000009">
    <property type="protein sequence ID" value="KAG0469360.1"/>
    <property type="molecule type" value="Genomic_DNA"/>
</dbReference>
<evidence type="ECO:0000256" key="1">
    <source>
        <dbReference type="ARBA" id="ARBA00005485"/>
    </source>
</evidence>
<dbReference type="Pfam" id="PF05701">
    <property type="entry name" value="WEMBL"/>
    <property type="match status" value="1"/>
</dbReference>
<keyword evidence="2" id="KW-0175">Coiled coil</keyword>
<dbReference type="Proteomes" id="UP000639772">
    <property type="component" value="Chromosome 9"/>
</dbReference>
<gene>
    <name evidence="4" type="ORF">HPP92_018688</name>
</gene>
<comment type="similarity">
    <text evidence="1">Belongs to the WEB family.</text>
</comment>
<dbReference type="GO" id="GO:0009904">
    <property type="term" value="P:chloroplast accumulation movement"/>
    <property type="evidence" value="ECO:0007669"/>
    <property type="project" value="TreeGrafter"/>
</dbReference>
<dbReference type="PANTHER" id="PTHR32054:SF31">
    <property type="entry name" value="PROTEIN WEAK CHLOROPLAST MOVEMENT UNDER BLUE LIGHT 1"/>
    <property type="match status" value="1"/>
</dbReference>
<dbReference type="InterPro" id="IPR008545">
    <property type="entry name" value="Web"/>
</dbReference>
<comment type="caution">
    <text evidence="4">The sequence shown here is derived from an EMBL/GenBank/DDBJ whole genome shotgun (WGS) entry which is preliminary data.</text>
</comment>
<dbReference type="GO" id="GO:0009903">
    <property type="term" value="P:chloroplast avoidance movement"/>
    <property type="evidence" value="ECO:0007669"/>
    <property type="project" value="TreeGrafter"/>
</dbReference>
<dbReference type="OrthoDB" id="1748683at2759"/>
<reference evidence="4 5" key="1">
    <citation type="journal article" date="2020" name="Nat. Food">
        <title>A phased Vanilla planifolia genome enables genetic improvement of flavour and production.</title>
        <authorList>
            <person name="Hasing T."/>
            <person name="Tang H."/>
            <person name="Brym M."/>
            <person name="Khazi F."/>
            <person name="Huang T."/>
            <person name="Chambers A.H."/>
        </authorList>
    </citation>
    <scope>NUCLEOTIDE SEQUENCE [LARGE SCALE GENOMIC DNA]</scope>
    <source>
        <tissue evidence="4">Leaf</tissue>
    </source>
</reference>
<evidence type="ECO:0000256" key="3">
    <source>
        <dbReference type="SAM" id="MobiDB-lite"/>
    </source>
</evidence>
<dbReference type="GO" id="GO:0005829">
    <property type="term" value="C:cytosol"/>
    <property type="evidence" value="ECO:0007669"/>
    <property type="project" value="TreeGrafter"/>
</dbReference>
<accession>A0A835UQW5</accession>
<dbReference type="AlphaFoldDB" id="A0A835UQW5"/>
<evidence type="ECO:0000313" key="4">
    <source>
        <dbReference type="EMBL" id="KAG0469360.1"/>
    </source>
</evidence>
<protein>
    <submittedName>
        <fullName evidence="4">Uncharacterized protein</fullName>
    </submittedName>
</protein>
<name>A0A835UQW5_VANPL</name>
<evidence type="ECO:0000313" key="5">
    <source>
        <dbReference type="Proteomes" id="UP000639772"/>
    </source>
</evidence>